<organism evidence="1 2">
    <name type="scientific">Fraxinus pennsylvanica</name>
    <dbReference type="NCBI Taxonomy" id="56036"/>
    <lineage>
        <taxon>Eukaryota</taxon>
        <taxon>Viridiplantae</taxon>
        <taxon>Streptophyta</taxon>
        <taxon>Embryophyta</taxon>
        <taxon>Tracheophyta</taxon>
        <taxon>Spermatophyta</taxon>
        <taxon>Magnoliopsida</taxon>
        <taxon>eudicotyledons</taxon>
        <taxon>Gunneridae</taxon>
        <taxon>Pentapetalae</taxon>
        <taxon>asterids</taxon>
        <taxon>lamiids</taxon>
        <taxon>Lamiales</taxon>
        <taxon>Oleaceae</taxon>
        <taxon>Oleeae</taxon>
        <taxon>Fraxinus</taxon>
    </lineage>
</organism>
<dbReference type="InterPro" id="IPR006502">
    <property type="entry name" value="PDDEXK-like"/>
</dbReference>
<reference evidence="1" key="1">
    <citation type="submission" date="2023-05" db="EMBL/GenBank/DDBJ databases">
        <authorList>
            <person name="Huff M."/>
        </authorList>
    </citation>
    <scope>NUCLEOTIDE SEQUENCE</scope>
</reference>
<evidence type="ECO:0000313" key="2">
    <source>
        <dbReference type="Proteomes" id="UP000834106"/>
    </source>
</evidence>
<name>A0AAD1YYC3_9LAMI</name>
<keyword evidence="2" id="KW-1185">Reference proteome</keyword>
<dbReference type="Pfam" id="PF04720">
    <property type="entry name" value="PDDEXK_6"/>
    <property type="match status" value="1"/>
</dbReference>
<accession>A0AAD1YYC3</accession>
<gene>
    <name evidence="1" type="ORF">FPE_LOCUS5746</name>
</gene>
<sequence>MWNFVLDEATCTGHEPWNHGIRLDHNMATADPTKPYPYRTLVSSAPQSKTLSGHHTKYYILQEILESGNIAETDVLGSVMKHMRNKIDGERSTTALKNWLIKMLRIDGHNAALCHTTWPTTLDCLGGNYYIT</sequence>
<dbReference type="Proteomes" id="UP000834106">
    <property type="component" value="Chromosome 3"/>
</dbReference>
<evidence type="ECO:0000313" key="1">
    <source>
        <dbReference type="EMBL" id="CAI9758316.1"/>
    </source>
</evidence>
<dbReference type="EMBL" id="OU503038">
    <property type="protein sequence ID" value="CAI9758316.1"/>
    <property type="molecule type" value="Genomic_DNA"/>
</dbReference>
<proteinExistence type="predicted"/>
<dbReference type="AlphaFoldDB" id="A0AAD1YYC3"/>
<protein>
    <submittedName>
        <fullName evidence="1">Uncharacterized protein</fullName>
    </submittedName>
</protein>